<evidence type="ECO:0000256" key="1">
    <source>
        <dbReference type="ARBA" id="ARBA00004651"/>
    </source>
</evidence>
<dbReference type="InterPro" id="IPR001123">
    <property type="entry name" value="LeuE-type"/>
</dbReference>
<feature type="transmembrane region" description="Helical" evidence="6">
    <location>
        <begin position="41"/>
        <end position="65"/>
    </location>
</feature>
<gene>
    <name evidence="7" type="ORF">ACFFSY_09415</name>
</gene>
<evidence type="ECO:0000313" key="8">
    <source>
        <dbReference type="Proteomes" id="UP001589747"/>
    </source>
</evidence>
<keyword evidence="8" id="KW-1185">Reference proteome</keyword>
<reference evidence="7 8" key="1">
    <citation type="submission" date="2024-09" db="EMBL/GenBank/DDBJ databases">
        <authorList>
            <person name="Sun Q."/>
            <person name="Mori K."/>
        </authorList>
    </citation>
    <scope>NUCLEOTIDE SEQUENCE [LARGE SCALE GENOMIC DNA]</scope>
    <source>
        <strain evidence="7 8">TISTR 2452</strain>
    </source>
</reference>
<keyword evidence="5 6" id="KW-0472">Membrane</keyword>
<keyword evidence="3 6" id="KW-0812">Transmembrane</keyword>
<proteinExistence type="predicted"/>
<dbReference type="PANTHER" id="PTHR30086:SF20">
    <property type="entry name" value="ARGININE EXPORTER PROTEIN ARGO-RELATED"/>
    <property type="match status" value="1"/>
</dbReference>
<feature type="transmembrane region" description="Helical" evidence="6">
    <location>
        <begin position="113"/>
        <end position="135"/>
    </location>
</feature>
<evidence type="ECO:0000256" key="6">
    <source>
        <dbReference type="SAM" id="Phobius"/>
    </source>
</evidence>
<evidence type="ECO:0000256" key="3">
    <source>
        <dbReference type="ARBA" id="ARBA00022692"/>
    </source>
</evidence>
<sequence>MFGILNYEVFLVSCILLNLIPGADTMYVLGRSVSQGRKAGVYSVFGIISGSVIHTLLVACGLSVILMKSLLVFNVIKIAGVVYLVYLGIRMLLDRTKPASIEEGGQHGNIRGVFVQGILTSLMNPKVSLFFLAFLPQFIAPGASGPIPFLLLGLTFCTTGLLWCLFVAYCSSYMSGWLKGSPRAVALMNKVTGVMFIGLGLNLLRTKSPQ</sequence>
<comment type="caution">
    <text evidence="7">The sequence shown here is derived from an EMBL/GenBank/DDBJ whole genome shotgun (WGS) entry which is preliminary data.</text>
</comment>
<evidence type="ECO:0000256" key="5">
    <source>
        <dbReference type="ARBA" id="ARBA00023136"/>
    </source>
</evidence>
<feature type="transmembrane region" description="Helical" evidence="6">
    <location>
        <begin position="71"/>
        <end position="93"/>
    </location>
</feature>
<evidence type="ECO:0000256" key="4">
    <source>
        <dbReference type="ARBA" id="ARBA00022989"/>
    </source>
</evidence>
<dbReference type="PANTHER" id="PTHR30086">
    <property type="entry name" value="ARGININE EXPORTER PROTEIN ARGO"/>
    <property type="match status" value="1"/>
</dbReference>
<name>A0ABV5KP28_9BACL</name>
<organism evidence="7 8">
    <name type="scientific">Paenibacillus aurantiacus</name>
    <dbReference type="NCBI Taxonomy" id="1936118"/>
    <lineage>
        <taxon>Bacteria</taxon>
        <taxon>Bacillati</taxon>
        <taxon>Bacillota</taxon>
        <taxon>Bacilli</taxon>
        <taxon>Bacillales</taxon>
        <taxon>Paenibacillaceae</taxon>
        <taxon>Paenibacillus</taxon>
    </lineage>
</organism>
<feature type="transmembrane region" description="Helical" evidence="6">
    <location>
        <begin position="147"/>
        <end position="172"/>
    </location>
</feature>
<dbReference type="Pfam" id="PF01810">
    <property type="entry name" value="LysE"/>
    <property type="match status" value="1"/>
</dbReference>
<keyword evidence="4 6" id="KW-1133">Transmembrane helix</keyword>
<dbReference type="Proteomes" id="UP001589747">
    <property type="component" value="Unassembled WGS sequence"/>
</dbReference>
<protein>
    <submittedName>
        <fullName evidence="7">LysE family translocator</fullName>
    </submittedName>
</protein>
<keyword evidence="2" id="KW-1003">Cell membrane</keyword>
<evidence type="ECO:0000256" key="2">
    <source>
        <dbReference type="ARBA" id="ARBA00022475"/>
    </source>
</evidence>
<feature type="transmembrane region" description="Helical" evidence="6">
    <location>
        <begin position="184"/>
        <end position="204"/>
    </location>
</feature>
<dbReference type="PIRSF" id="PIRSF006324">
    <property type="entry name" value="LeuE"/>
    <property type="match status" value="1"/>
</dbReference>
<feature type="transmembrane region" description="Helical" evidence="6">
    <location>
        <begin position="6"/>
        <end position="29"/>
    </location>
</feature>
<dbReference type="RefSeq" id="WP_377493126.1">
    <property type="nucleotide sequence ID" value="NZ_JBHMDO010000017.1"/>
</dbReference>
<dbReference type="EMBL" id="JBHMDO010000017">
    <property type="protein sequence ID" value="MFB9326128.1"/>
    <property type="molecule type" value="Genomic_DNA"/>
</dbReference>
<evidence type="ECO:0000313" key="7">
    <source>
        <dbReference type="EMBL" id="MFB9326128.1"/>
    </source>
</evidence>
<accession>A0ABV5KP28</accession>
<comment type="subcellular location">
    <subcellularLocation>
        <location evidence="1">Cell membrane</location>
        <topology evidence="1">Multi-pass membrane protein</topology>
    </subcellularLocation>
</comment>